<organism evidence="1 2">
    <name type="scientific">Christensenella minuta</name>
    <dbReference type="NCBI Taxonomy" id="626937"/>
    <lineage>
        <taxon>Bacteria</taxon>
        <taxon>Bacillati</taxon>
        <taxon>Bacillota</taxon>
        <taxon>Clostridia</taxon>
        <taxon>Christensenellales</taxon>
        <taxon>Christensenellaceae</taxon>
        <taxon>Christensenella</taxon>
    </lineage>
</organism>
<keyword evidence="2" id="KW-1185">Reference proteome</keyword>
<gene>
    <name evidence="1" type="ORF">HMPREF3293_00863</name>
</gene>
<name>A0A136Q636_9FIRM</name>
<dbReference type="STRING" id="626937.HMPREF3293_00863"/>
<dbReference type="InterPro" id="IPR027417">
    <property type="entry name" value="P-loop_NTPase"/>
</dbReference>
<dbReference type="SUPFAM" id="SSF52540">
    <property type="entry name" value="P-loop containing nucleoside triphosphate hydrolases"/>
    <property type="match status" value="1"/>
</dbReference>
<evidence type="ECO:0000313" key="1">
    <source>
        <dbReference type="EMBL" id="KXK66127.1"/>
    </source>
</evidence>
<dbReference type="EMBL" id="LSZW01000047">
    <property type="protein sequence ID" value="KXK66127.1"/>
    <property type="molecule type" value="Genomic_DNA"/>
</dbReference>
<sequence>MKRFNIFAGNYGSGKTEISLNTALALAKDRKTTLVDMDVVNPYFRSAESEKLLADHGIRLIAPPYANTNVDVPVLSAEVMAAFESETAVFDAGGDPVGAAALGGLLAKFSVHRDETMLYYVVNARRPLQQTVPEIIEMMEQISGRIRLQVDGLINNTNLGRETTAADLAHGQQICEKVSRKTGVPVSYIAGKPEILAAFRPQGGDIPEIPLAIYTFPDWLVDDIDEK</sequence>
<dbReference type="Proteomes" id="UP000070366">
    <property type="component" value="Unassembled WGS sequence"/>
</dbReference>
<dbReference type="KEGG" id="cmiu:B1H56_01325"/>
<dbReference type="Gene3D" id="3.40.50.300">
    <property type="entry name" value="P-loop containing nucleotide triphosphate hydrolases"/>
    <property type="match status" value="1"/>
</dbReference>
<proteinExistence type="predicted"/>
<dbReference type="OrthoDB" id="9779501at2"/>
<accession>A0A136Q636</accession>
<dbReference type="RefSeq" id="WP_066520188.1">
    <property type="nucleotide sequence ID" value="NZ_CABMOF010000003.1"/>
</dbReference>
<protein>
    <submittedName>
        <fullName evidence="1">Uncharacterized protein</fullName>
    </submittedName>
</protein>
<comment type="caution">
    <text evidence="1">The sequence shown here is derived from an EMBL/GenBank/DDBJ whole genome shotgun (WGS) entry which is preliminary data.</text>
</comment>
<dbReference type="AlphaFoldDB" id="A0A136Q636"/>
<reference evidence="1 2" key="1">
    <citation type="submission" date="2016-02" db="EMBL/GenBank/DDBJ databases">
        <authorList>
            <person name="Wen L."/>
            <person name="He K."/>
            <person name="Yang H."/>
        </authorList>
    </citation>
    <scope>NUCLEOTIDE SEQUENCE [LARGE SCALE GENOMIC DNA]</scope>
    <source>
        <strain evidence="1 2">DSM 22607</strain>
    </source>
</reference>
<evidence type="ECO:0000313" key="2">
    <source>
        <dbReference type="Proteomes" id="UP000070366"/>
    </source>
</evidence>